<evidence type="ECO:0000256" key="3">
    <source>
        <dbReference type="ARBA" id="ARBA00022679"/>
    </source>
</evidence>
<evidence type="ECO:0000259" key="5">
    <source>
        <dbReference type="Pfam" id="PF00534"/>
    </source>
</evidence>
<dbReference type="RefSeq" id="WP_272461546.1">
    <property type="nucleotide sequence ID" value="NZ_JAPFQL010000021.1"/>
</dbReference>
<dbReference type="InterPro" id="IPR050194">
    <property type="entry name" value="Glycosyltransferase_grp1"/>
</dbReference>
<name>A0ABT5GGF7_9MICO</name>
<organism evidence="7 8">
    <name type="scientific">Intrasporangium calvum</name>
    <dbReference type="NCBI Taxonomy" id="53358"/>
    <lineage>
        <taxon>Bacteria</taxon>
        <taxon>Bacillati</taxon>
        <taxon>Actinomycetota</taxon>
        <taxon>Actinomycetes</taxon>
        <taxon>Micrococcales</taxon>
        <taxon>Intrasporangiaceae</taxon>
        <taxon>Intrasporangium</taxon>
    </lineage>
</organism>
<keyword evidence="8" id="KW-1185">Reference proteome</keyword>
<reference evidence="7 8" key="1">
    <citation type="submission" date="2022-11" db="EMBL/GenBank/DDBJ databases">
        <title>Anaerobic phenanthrene biodegradation by a DNRA strain PheN6.</title>
        <authorList>
            <person name="Zhang Z."/>
        </authorList>
    </citation>
    <scope>NUCLEOTIDE SEQUENCE [LARGE SCALE GENOMIC DNA]</scope>
    <source>
        <strain evidence="7 8">PheN6</strain>
    </source>
</reference>
<dbReference type="InterPro" id="IPR028098">
    <property type="entry name" value="Glyco_trans_4-like_N"/>
</dbReference>
<dbReference type="Pfam" id="PF00534">
    <property type="entry name" value="Glycos_transf_1"/>
    <property type="match status" value="1"/>
</dbReference>
<dbReference type="PANTHER" id="PTHR45947:SF3">
    <property type="entry name" value="SULFOQUINOVOSYL TRANSFERASE SQD2"/>
    <property type="match status" value="1"/>
</dbReference>
<proteinExistence type="predicted"/>
<gene>
    <name evidence="7" type="ORF">OO014_06855</name>
</gene>
<evidence type="ECO:0000259" key="6">
    <source>
        <dbReference type="Pfam" id="PF13439"/>
    </source>
</evidence>
<feature type="region of interest" description="Disordered" evidence="4">
    <location>
        <begin position="184"/>
        <end position="212"/>
    </location>
</feature>
<evidence type="ECO:0000256" key="4">
    <source>
        <dbReference type="SAM" id="MobiDB-lite"/>
    </source>
</evidence>
<evidence type="ECO:0000256" key="2">
    <source>
        <dbReference type="ARBA" id="ARBA00022676"/>
    </source>
</evidence>
<dbReference type="Pfam" id="PF13439">
    <property type="entry name" value="Glyco_transf_4"/>
    <property type="match status" value="1"/>
</dbReference>
<dbReference type="SUPFAM" id="SSF53756">
    <property type="entry name" value="UDP-Glycosyltransferase/glycogen phosphorylase"/>
    <property type="match status" value="1"/>
</dbReference>
<keyword evidence="3" id="KW-0808">Transferase</keyword>
<evidence type="ECO:0000256" key="1">
    <source>
        <dbReference type="ARBA" id="ARBA00021292"/>
    </source>
</evidence>
<sequence length="398" mass="42226">MKVALLTDCYLPRLGGIEVQSHDLARHLVSLGHEVEVFTATPGPEGQLRGEITPVDGIPVHRLAIPLPWELPVNPLAPRELRRRLTGGGFDVAHVQTGVVSPFAWDSTRVTLGLGLPTAMTWHCMLGQVAPGFAAAGFVRRWAARGVAMSAVSAVAAEPLRELVGPAAAVSVLPNGIDVSRWRPHSSGPAVHTPADSSGPAVHTPADSSGPAPLRLVTAMRLAPRKRPRALVELVARAERLAGRGSLRLTILGEGPDRRRVQSYLDAHGIDWVSLPGRVPRDELRARYAAADVYVSPSHLESFGIAALEARTAGLPVVARTGSGVGEFVSHGVNGLIVPDDASMAGALAGLAADRDKLERLRAWNLANPPEQDWPHVAALAVAEYERAIALSPKPGRR</sequence>
<keyword evidence="2" id="KW-0328">Glycosyltransferase</keyword>
<dbReference type="Proteomes" id="UP001150259">
    <property type="component" value="Unassembled WGS sequence"/>
</dbReference>
<dbReference type="CDD" id="cd03801">
    <property type="entry name" value="GT4_PimA-like"/>
    <property type="match status" value="1"/>
</dbReference>
<evidence type="ECO:0000313" key="8">
    <source>
        <dbReference type="Proteomes" id="UP001150259"/>
    </source>
</evidence>
<dbReference type="InterPro" id="IPR001296">
    <property type="entry name" value="Glyco_trans_1"/>
</dbReference>
<evidence type="ECO:0000313" key="7">
    <source>
        <dbReference type="EMBL" id="MDC5696975.1"/>
    </source>
</evidence>
<dbReference type="EMBL" id="JAPFQL010000021">
    <property type="protein sequence ID" value="MDC5696975.1"/>
    <property type="molecule type" value="Genomic_DNA"/>
</dbReference>
<accession>A0ABT5GGF7</accession>
<protein>
    <recommendedName>
        <fullName evidence="1">D-inositol 3-phosphate glycosyltransferase</fullName>
    </recommendedName>
</protein>
<dbReference type="Gene3D" id="3.40.50.2000">
    <property type="entry name" value="Glycogen Phosphorylase B"/>
    <property type="match status" value="2"/>
</dbReference>
<feature type="domain" description="Glycosyl transferase family 1" evidence="5">
    <location>
        <begin position="216"/>
        <end position="361"/>
    </location>
</feature>
<comment type="caution">
    <text evidence="7">The sequence shown here is derived from an EMBL/GenBank/DDBJ whole genome shotgun (WGS) entry which is preliminary data.</text>
</comment>
<dbReference type="PANTHER" id="PTHR45947">
    <property type="entry name" value="SULFOQUINOVOSYL TRANSFERASE SQD2"/>
    <property type="match status" value="1"/>
</dbReference>
<feature type="domain" description="Glycosyltransferase subfamily 4-like N-terminal" evidence="6">
    <location>
        <begin position="15"/>
        <end position="181"/>
    </location>
</feature>